<evidence type="ECO:0000313" key="3">
    <source>
        <dbReference type="Proteomes" id="UP001219525"/>
    </source>
</evidence>
<keyword evidence="3" id="KW-1185">Reference proteome</keyword>
<reference evidence="2" key="1">
    <citation type="submission" date="2023-03" db="EMBL/GenBank/DDBJ databases">
        <title>Massive genome expansion in bonnet fungi (Mycena s.s.) driven by repeated elements and novel gene families across ecological guilds.</title>
        <authorList>
            <consortium name="Lawrence Berkeley National Laboratory"/>
            <person name="Harder C.B."/>
            <person name="Miyauchi S."/>
            <person name="Viragh M."/>
            <person name="Kuo A."/>
            <person name="Thoen E."/>
            <person name="Andreopoulos B."/>
            <person name="Lu D."/>
            <person name="Skrede I."/>
            <person name="Drula E."/>
            <person name="Henrissat B."/>
            <person name="Morin E."/>
            <person name="Kohler A."/>
            <person name="Barry K."/>
            <person name="LaButti K."/>
            <person name="Morin E."/>
            <person name="Salamov A."/>
            <person name="Lipzen A."/>
            <person name="Mereny Z."/>
            <person name="Hegedus B."/>
            <person name="Baldrian P."/>
            <person name="Stursova M."/>
            <person name="Weitz H."/>
            <person name="Taylor A."/>
            <person name="Grigoriev I.V."/>
            <person name="Nagy L.G."/>
            <person name="Martin F."/>
            <person name="Kauserud H."/>
        </authorList>
    </citation>
    <scope>NUCLEOTIDE SEQUENCE</scope>
    <source>
        <strain evidence="2">9144</strain>
    </source>
</reference>
<dbReference type="Proteomes" id="UP001219525">
    <property type="component" value="Unassembled WGS sequence"/>
</dbReference>
<evidence type="ECO:0000256" key="1">
    <source>
        <dbReference type="SAM" id="MobiDB-lite"/>
    </source>
</evidence>
<gene>
    <name evidence="2" type="ORF">GGX14DRAFT_402266</name>
</gene>
<feature type="region of interest" description="Disordered" evidence="1">
    <location>
        <begin position="180"/>
        <end position="203"/>
    </location>
</feature>
<dbReference type="EMBL" id="JARJCW010000075">
    <property type="protein sequence ID" value="KAJ7197947.1"/>
    <property type="molecule type" value="Genomic_DNA"/>
</dbReference>
<sequence>MSDCWVLSSAGAACPVVLPRRFELNRFSVANNLKGRVITWVAPGQLLWHLPYFVQFDPIGRGLRPVQEDLVAPNLDGEDILCCTATATANPRHSQRSARFTHTGASSAWAHSALVPPKQSVCSGLRAMKDGCRGISAAFEASDGRVRDNVSSCAPHCKHSWRPPPLVSVDIIARAMGSAGACGPVQRPRLQRPSPRGHGHRTTADLTRAHVSKLCHGAVVVAAARHVVRRARYMSAEHVHLQCVWRARAERGGRWLCPRWRAQRA</sequence>
<organism evidence="2 3">
    <name type="scientific">Mycena pura</name>
    <dbReference type="NCBI Taxonomy" id="153505"/>
    <lineage>
        <taxon>Eukaryota</taxon>
        <taxon>Fungi</taxon>
        <taxon>Dikarya</taxon>
        <taxon>Basidiomycota</taxon>
        <taxon>Agaricomycotina</taxon>
        <taxon>Agaricomycetes</taxon>
        <taxon>Agaricomycetidae</taxon>
        <taxon>Agaricales</taxon>
        <taxon>Marasmiineae</taxon>
        <taxon>Mycenaceae</taxon>
        <taxon>Mycena</taxon>
    </lineage>
</organism>
<proteinExistence type="predicted"/>
<name>A0AAD6V5Q0_9AGAR</name>
<evidence type="ECO:0000313" key="2">
    <source>
        <dbReference type="EMBL" id="KAJ7197947.1"/>
    </source>
</evidence>
<protein>
    <submittedName>
        <fullName evidence="2">Uncharacterized protein</fullName>
    </submittedName>
</protein>
<accession>A0AAD6V5Q0</accession>
<dbReference type="AlphaFoldDB" id="A0AAD6V5Q0"/>
<comment type="caution">
    <text evidence="2">The sequence shown here is derived from an EMBL/GenBank/DDBJ whole genome shotgun (WGS) entry which is preliminary data.</text>
</comment>